<evidence type="ECO:0000313" key="2">
    <source>
        <dbReference type="Proteomes" id="UP001596036"/>
    </source>
</evidence>
<evidence type="ECO:0008006" key="3">
    <source>
        <dbReference type="Google" id="ProtNLM"/>
    </source>
</evidence>
<dbReference type="InterPro" id="IPR036291">
    <property type="entry name" value="NAD(P)-bd_dom_sf"/>
</dbReference>
<keyword evidence="2" id="KW-1185">Reference proteome</keyword>
<accession>A0ABW0SJ29</accession>
<gene>
    <name evidence="1" type="ORF">ACFPN1_03100</name>
</gene>
<dbReference type="SUPFAM" id="SSF51735">
    <property type="entry name" value="NAD(P)-binding Rossmann-fold domains"/>
    <property type="match status" value="1"/>
</dbReference>
<evidence type="ECO:0000313" key="1">
    <source>
        <dbReference type="EMBL" id="MFC5569053.1"/>
    </source>
</evidence>
<name>A0ABW0SJ29_9GAMM</name>
<reference evidence="2" key="1">
    <citation type="journal article" date="2019" name="Int. J. Syst. Evol. Microbiol.">
        <title>The Global Catalogue of Microorganisms (GCM) 10K type strain sequencing project: providing services to taxonomists for standard genome sequencing and annotation.</title>
        <authorList>
            <consortium name="The Broad Institute Genomics Platform"/>
            <consortium name="The Broad Institute Genome Sequencing Center for Infectious Disease"/>
            <person name="Wu L."/>
            <person name="Ma J."/>
        </authorList>
    </citation>
    <scope>NUCLEOTIDE SEQUENCE [LARGE SCALE GENOMIC DNA]</scope>
    <source>
        <strain evidence="2">KACC 11407</strain>
    </source>
</reference>
<dbReference type="Proteomes" id="UP001596036">
    <property type="component" value="Unassembled WGS sequence"/>
</dbReference>
<proteinExistence type="predicted"/>
<organism evidence="1 2">
    <name type="scientific">Lysobacter yangpyeongensis</name>
    <dbReference type="NCBI Taxonomy" id="346182"/>
    <lineage>
        <taxon>Bacteria</taxon>
        <taxon>Pseudomonadati</taxon>
        <taxon>Pseudomonadota</taxon>
        <taxon>Gammaproteobacteria</taxon>
        <taxon>Lysobacterales</taxon>
        <taxon>Lysobacteraceae</taxon>
        <taxon>Lysobacter</taxon>
    </lineage>
</organism>
<protein>
    <recommendedName>
        <fullName evidence="3">NAD(P)-binding domain-containing protein</fullName>
    </recommendedName>
</protein>
<sequence>MKVTLLGATGKTGPYLINEGLKRGIELTVYGHTKHSPTLSRENLAKVMFDQIESPKYVKQAPGVSGR</sequence>
<dbReference type="RefSeq" id="WP_386752893.1">
    <property type="nucleotide sequence ID" value="NZ_JBHSNM010000001.1"/>
</dbReference>
<dbReference type="EMBL" id="JBHSNM010000001">
    <property type="protein sequence ID" value="MFC5569053.1"/>
    <property type="molecule type" value="Genomic_DNA"/>
</dbReference>
<comment type="caution">
    <text evidence="1">The sequence shown here is derived from an EMBL/GenBank/DDBJ whole genome shotgun (WGS) entry which is preliminary data.</text>
</comment>